<gene>
    <name evidence="1" type="ORF">POL67_40765</name>
</gene>
<evidence type="ECO:0000313" key="1">
    <source>
        <dbReference type="EMBL" id="MDC0747737.1"/>
    </source>
</evidence>
<sequence length="85" mass="9100">MGLLSFPARLACIVLSTGLVSLGCGGKVVIDREPSAAGTSGSVETGDLEEIRLSEDLEHLTFAFFPSWSAKKVEPVRYDLRCVAE</sequence>
<keyword evidence="2" id="KW-1185">Reference proteome</keyword>
<proteinExistence type="predicted"/>
<organism evidence="1 2">
    <name type="scientific">Polyangium mundeleinium</name>
    <dbReference type="NCBI Taxonomy" id="2995306"/>
    <lineage>
        <taxon>Bacteria</taxon>
        <taxon>Pseudomonadati</taxon>
        <taxon>Myxococcota</taxon>
        <taxon>Polyangia</taxon>
        <taxon>Polyangiales</taxon>
        <taxon>Polyangiaceae</taxon>
        <taxon>Polyangium</taxon>
    </lineage>
</organism>
<accession>A0ABT5F0Y1</accession>
<reference evidence="1 2" key="1">
    <citation type="submission" date="2022-11" db="EMBL/GenBank/DDBJ databases">
        <title>Minimal conservation of predation-associated metabolite biosynthetic gene clusters underscores biosynthetic potential of Myxococcota including descriptions for ten novel species: Archangium lansinium sp. nov., Myxococcus landrumus sp. nov., Nannocystis bai.</title>
        <authorList>
            <person name="Ahearne A."/>
            <person name="Stevens C."/>
            <person name="Dowd S."/>
        </authorList>
    </citation>
    <scope>NUCLEOTIDE SEQUENCE [LARGE SCALE GENOMIC DNA]</scope>
    <source>
        <strain evidence="1 2">RJM3</strain>
    </source>
</reference>
<evidence type="ECO:0000313" key="2">
    <source>
        <dbReference type="Proteomes" id="UP001221411"/>
    </source>
</evidence>
<dbReference type="RefSeq" id="WP_271926353.1">
    <property type="nucleotide sequence ID" value="NZ_JAQNDO010000001.1"/>
</dbReference>
<dbReference type="EMBL" id="JAQNDO010000001">
    <property type="protein sequence ID" value="MDC0747737.1"/>
    <property type="molecule type" value="Genomic_DNA"/>
</dbReference>
<name>A0ABT5F0Y1_9BACT</name>
<comment type="caution">
    <text evidence="1">The sequence shown here is derived from an EMBL/GenBank/DDBJ whole genome shotgun (WGS) entry which is preliminary data.</text>
</comment>
<protein>
    <recommendedName>
        <fullName evidence="3">Lipoprotein</fullName>
    </recommendedName>
</protein>
<evidence type="ECO:0008006" key="3">
    <source>
        <dbReference type="Google" id="ProtNLM"/>
    </source>
</evidence>
<dbReference type="Proteomes" id="UP001221411">
    <property type="component" value="Unassembled WGS sequence"/>
</dbReference>